<gene>
    <name evidence="3" type="ORF">SteCoe_34160</name>
</gene>
<dbReference type="Proteomes" id="UP000187209">
    <property type="component" value="Unassembled WGS sequence"/>
</dbReference>
<dbReference type="Pfam" id="PF25474">
    <property type="entry name" value="TPR_TmcB"/>
    <property type="match status" value="1"/>
</dbReference>
<feature type="transmembrane region" description="Helical" evidence="1">
    <location>
        <begin position="454"/>
        <end position="476"/>
    </location>
</feature>
<keyword evidence="1" id="KW-0812">Transmembrane</keyword>
<dbReference type="AlphaFoldDB" id="A0A1R2AV39"/>
<evidence type="ECO:0000256" key="1">
    <source>
        <dbReference type="SAM" id="Phobius"/>
    </source>
</evidence>
<evidence type="ECO:0000313" key="4">
    <source>
        <dbReference type="Proteomes" id="UP000187209"/>
    </source>
</evidence>
<sequence length="966" mass="113423">MKNPMLGLNIITKLHLSGVNISINFQIYKCKCYLIKKIYQNSNSIKIIEYFNSFANTKENDKKFCQETYKFTNQLQSGKFSLSDLKYSTNNLVKYYKIVKNQYKDVHYNNPDAVEVKKYYESFLLGLLGDRSYKPKAFISSHKNNENLDKLSSKSYAFQSRRCFLVISCDLDSFGKIVHYDENFKNFLGFKSDLMKELYVENLIVSDFCKNPHKAMRNFIEKTLTHQALVNTIIPLLSAEGYLCESLINCEYISYRGALNFICSIDPLTYKKREIALLNNFGVIIGHSKNFTKLLGFDRENIIGELVSEILIGINYRDLCEDQIFLFKKSLNKSLYIEINGVLKKKRLGKLDQLILYITDSDEELISWRNNYEDFYCEKEYSITNYSCESNALKTIALNIERDQDDIATMGLDSLSKINKFRTIESYRLDVKSIPTFELKSLKKAVFVLNMTKVVLLLSILVMIAFNIAILSYIYLESSDSTSLSNILNLGDICYLLSHSSFVLRYIDISVHENYTAYYTFEDANNILLMLESKKNLLINEYSRNSDYPSSKIIKESIIPYWKLEKIPKVYFSNLPDLLEIYLLNSRFIISNMQQEKRNYSDHLFFTTYISIGKTFDHIYESLKSLEKFELDKIEKLNTMNLYFFFVGFAVICCCFVFMLGFLFTIDKPLNFLWDYLRRKILSKSFDIKKTISERMSKFHKSIIIDEDDIEVANEIKYKNLEFHHSFHYSWRFFILFIFVVVFYVLNTYVFEKKILYNMQNRPDLVSLILERRVMSSKMCFFTFEIDLGSSDLSLISLYPEFNSIYPLDDKLLETIKFLISSQKKMLSRRSEGLMSNTLKNIIMKGDFKNNSFLAFGSIRGLYFLTQESQFISFNGFKENHSSISKFIEEVKEYENLGEIAIDMVNNDSKNIIKGYVNDLLKFNIFCYLAVLIAYVAYYHPFLNYEIRLLYKIAKILKLVSRGFRR</sequence>
<evidence type="ECO:0000259" key="2">
    <source>
        <dbReference type="Pfam" id="PF25474"/>
    </source>
</evidence>
<feature type="transmembrane region" description="Helical" evidence="1">
    <location>
        <begin position="729"/>
        <end position="751"/>
    </location>
</feature>
<feature type="domain" description="TmcB/TmcC TPR repeats" evidence="2">
    <location>
        <begin position="42"/>
        <end position="133"/>
    </location>
</feature>
<feature type="transmembrane region" description="Helical" evidence="1">
    <location>
        <begin position="642"/>
        <end position="666"/>
    </location>
</feature>
<keyword evidence="1" id="KW-0472">Membrane</keyword>
<feature type="transmembrane region" description="Helical" evidence="1">
    <location>
        <begin position="920"/>
        <end position="940"/>
    </location>
</feature>
<organism evidence="3 4">
    <name type="scientific">Stentor coeruleus</name>
    <dbReference type="NCBI Taxonomy" id="5963"/>
    <lineage>
        <taxon>Eukaryota</taxon>
        <taxon>Sar</taxon>
        <taxon>Alveolata</taxon>
        <taxon>Ciliophora</taxon>
        <taxon>Postciliodesmatophora</taxon>
        <taxon>Heterotrichea</taxon>
        <taxon>Heterotrichida</taxon>
        <taxon>Stentoridae</taxon>
        <taxon>Stentor</taxon>
    </lineage>
</organism>
<proteinExistence type="predicted"/>
<reference evidence="3 4" key="1">
    <citation type="submission" date="2016-11" db="EMBL/GenBank/DDBJ databases">
        <title>The macronuclear genome of Stentor coeruleus: a giant cell with tiny introns.</title>
        <authorList>
            <person name="Slabodnick M."/>
            <person name="Ruby J.G."/>
            <person name="Reiff S.B."/>
            <person name="Swart E.C."/>
            <person name="Gosai S."/>
            <person name="Prabakaran S."/>
            <person name="Witkowska E."/>
            <person name="Larue G.E."/>
            <person name="Fisher S."/>
            <person name="Freeman R.M."/>
            <person name="Gunawardena J."/>
            <person name="Chu W."/>
            <person name="Stover N.A."/>
            <person name="Gregory B.D."/>
            <person name="Nowacki M."/>
            <person name="Derisi J."/>
            <person name="Roy S.W."/>
            <person name="Marshall W.F."/>
            <person name="Sood P."/>
        </authorList>
    </citation>
    <scope>NUCLEOTIDE SEQUENCE [LARGE SCALE GENOMIC DNA]</scope>
    <source>
        <strain evidence="3">WM001</strain>
    </source>
</reference>
<name>A0A1R2AV39_9CILI</name>
<keyword evidence="1" id="KW-1133">Transmembrane helix</keyword>
<accession>A0A1R2AV39</accession>
<keyword evidence="4" id="KW-1185">Reference proteome</keyword>
<evidence type="ECO:0000313" key="3">
    <source>
        <dbReference type="EMBL" id="OMJ68404.1"/>
    </source>
</evidence>
<dbReference type="InterPro" id="IPR057352">
    <property type="entry name" value="TPR_TmcB/C"/>
</dbReference>
<dbReference type="EMBL" id="MPUH01001336">
    <property type="protein sequence ID" value="OMJ68404.1"/>
    <property type="molecule type" value="Genomic_DNA"/>
</dbReference>
<protein>
    <recommendedName>
        <fullName evidence="2">TmcB/TmcC TPR repeats domain-containing protein</fullName>
    </recommendedName>
</protein>
<comment type="caution">
    <text evidence="3">The sequence shown here is derived from an EMBL/GenBank/DDBJ whole genome shotgun (WGS) entry which is preliminary data.</text>
</comment>